<proteinExistence type="predicted"/>
<name>A0A2M7XC04_9BACT</name>
<organism evidence="1 2">
    <name type="scientific">Candidatus Uhrbacteria bacterium CG_4_9_14_3_um_filter_50_9</name>
    <dbReference type="NCBI Taxonomy" id="1975035"/>
    <lineage>
        <taxon>Bacteria</taxon>
        <taxon>Candidatus Uhriibacteriota</taxon>
    </lineage>
</organism>
<sequence>MGDCREVDGGAIGVPVGALEDVGFDDPTFVLVGDEEGVTLAPAGREIPVVALDDAGGRAQHAARGGELPFDEVETGGVLVGAALLDEEVYGILHRAASLEDVEYGVRRLLGYLVDDHDTLVVAHTLPARYLLGTVPDDDARGLVVDTPLVHDGSFREGDRGGVLLGAEDELPRTADDPQHVPLLSADGEQVVFGELVAAPGEGAGHHWDGAHGTLFLVEPPKTVVDYSKGA</sequence>
<gene>
    <name evidence="1" type="ORF">CO174_03315</name>
</gene>
<dbReference type="AlphaFoldDB" id="A0A2M7XC04"/>
<evidence type="ECO:0000313" key="2">
    <source>
        <dbReference type="Proteomes" id="UP000229385"/>
    </source>
</evidence>
<protein>
    <submittedName>
        <fullName evidence="1">Uncharacterized protein</fullName>
    </submittedName>
</protein>
<dbReference type="EMBL" id="PFWU01000039">
    <property type="protein sequence ID" value="PJA45427.1"/>
    <property type="molecule type" value="Genomic_DNA"/>
</dbReference>
<evidence type="ECO:0000313" key="1">
    <source>
        <dbReference type="EMBL" id="PJA45427.1"/>
    </source>
</evidence>
<dbReference type="Proteomes" id="UP000229385">
    <property type="component" value="Unassembled WGS sequence"/>
</dbReference>
<comment type="caution">
    <text evidence="1">The sequence shown here is derived from an EMBL/GenBank/DDBJ whole genome shotgun (WGS) entry which is preliminary data.</text>
</comment>
<accession>A0A2M7XC04</accession>
<reference evidence="2" key="1">
    <citation type="submission" date="2017-09" db="EMBL/GenBank/DDBJ databases">
        <title>Depth-based differentiation of microbial function through sediment-hosted aquifers and enrichment of novel symbionts in the deep terrestrial subsurface.</title>
        <authorList>
            <person name="Probst A.J."/>
            <person name="Ladd B."/>
            <person name="Jarett J.K."/>
            <person name="Geller-Mcgrath D.E."/>
            <person name="Sieber C.M.K."/>
            <person name="Emerson J.B."/>
            <person name="Anantharaman K."/>
            <person name="Thomas B.C."/>
            <person name="Malmstrom R."/>
            <person name="Stieglmeier M."/>
            <person name="Klingl A."/>
            <person name="Woyke T."/>
            <person name="Ryan C.M."/>
            <person name="Banfield J.F."/>
        </authorList>
    </citation>
    <scope>NUCLEOTIDE SEQUENCE [LARGE SCALE GENOMIC DNA]</scope>
</reference>